<keyword evidence="5 7" id="KW-0687">Ribonucleoprotein</keyword>
<keyword evidence="4 7" id="KW-0689">Ribosomal protein</keyword>
<keyword evidence="3 7" id="KW-0694">RNA-binding</keyword>
<dbReference type="GO" id="GO:0006412">
    <property type="term" value="P:translation"/>
    <property type="evidence" value="ECO:0007669"/>
    <property type="project" value="UniProtKB-UniRule"/>
</dbReference>
<comment type="similarity">
    <text evidence="1 7 8">Belongs to the bacterial ribosomal protein bS18 family.</text>
</comment>
<reference evidence="9 10" key="1">
    <citation type="journal article" date="2010" name="Stand. Genomic Sci.">
        <title>Complete genome sequence of Thermosediminibacter oceani type strain (JW/IW-1228P).</title>
        <authorList>
            <person name="Pitluck S."/>
            <person name="Yasawong M."/>
            <person name="Munk C."/>
            <person name="Nolan M."/>
            <person name="Lapidus A."/>
            <person name="Lucas S."/>
            <person name="Glavina Del Rio T."/>
            <person name="Tice H."/>
            <person name="Cheng J.F."/>
            <person name="Bruce D."/>
            <person name="Detter C."/>
            <person name="Tapia R."/>
            <person name="Han C."/>
            <person name="Goodwin L."/>
            <person name="Liolios K."/>
            <person name="Ivanova N."/>
            <person name="Mavromatis K."/>
            <person name="Mikhailova N."/>
            <person name="Pati A."/>
            <person name="Chen A."/>
            <person name="Palaniappan K."/>
            <person name="Land M."/>
            <person name="Hauser L."/>
            <person name="Chang Y.J."/>
            <person name="Jeffries C.D."/>
            <person name="Rohde M."/>
            <person name="Spring S."/>
            <person name="Sikorski J."/>
            <person name="Goker M."/>
            <person name="Woyke T."/>
            <person name="Bristow J."/>
            <person name="Eisen J.A."/>
            <person name="Markowitz V."/>
            <person name="Hugenholtz P."/>
            <person name="Kyrpides N.C."/>
            <person name="Klenk H.P."/>
        </authorList>
    </citation>
    <scope>NUCLEOTIDE SEQUENCE [LARGE SCALE GENOMIC DNA]</scope>
    <source>
        <strain evidence="10">ATCC BAA-1034 / DSM 16646 / JW/IW-1228P</strain>
    </source>
</reference>
<evidence type="ECO:0000256" key="4">
    <source>
        <dbReference type="ARBA" id="ARBA00022980"/>
    </source>
</evidence>
<dbReference type="Gene3D" id="4.10.640.10">
    <property type="entry name" value="Ribosomal protein S18"/>
    <property type="match status" value="1"/>
</dbReference>
<dbReference type="Proteomes" id="UP000000272">
    <property type="component" value="Chromosome"/>
</dbReference>
<organism evidence="9 10">
    <name type="scientific">Thermosediminibacter oceani (strain ATCC BAA-1034 / DSM 16646 / JW/IW-1228P)</name>
    <dbReference type="NCBI Taxonomy" id="555079"/>
    <lineage>
        <taxon>Bacteria</taxon>
        <taxon>Bacillati</taxon>
        <taxon>Bacillota</taxon>
        <taxon>Clostridia</taxon>
        <taxon>Thermosediminibacterales</taxon>
        <taxon>Thermosediminibacteraceae</taxon>
        <taxon>Thermosediminibacter</taxon>
    </lineage>
</organism>
<name>D9S185_THEOJ</name>
<accession>D9S185</accession>
<dbReference type="eggNOG" id="COG0238">
    <property type="taxonomic scope" value="Bacteria"/>
</dbReference>
<evidence type="ECO:0000256" key="5">
    <source>
        <dbReference type="ARBA" id="ARBA00023274"/>
    </source>
</evidence>
<dbReference type="AlphaFoldDB" id="D9S185"/>
<evidence type="ECO:0000313" key="9">
    <source>
        <dbReference type="EMBL" id="ADL08964.1"/>
    </source>
</evidence>
<dbReference type="Pfam" id="PF01084">
    <property type="entry name" value="Ribosomal_S18"/>
    <property type="match status" value="1"/>
</dbReference>
<keyword evidence="10" id="KW-1185">Reference proteome</keyword>
<comment type="subunit">
    <text evidence="7">Part of the 30S ribosomal subunit. Forms a tight heterodimer with protein bS6.</text>
</comment>
<dbReference type="KEGG" id="toc:Toce_2255"/>
<dbReference type="HOGENOM" id="CLU_148710_2_2_9"/>
<dbReference type="HAMAP" id="MF_00270">
    <property type="entry name" value="Ribosomal_bS18"/>
    <property type="match status" value="1"/>
</dbReference>
<dbReference type="PRINTS" id="PR00974">
    <property type="entry name" value="RIBOSOMALS18"/>
</dbReference>
<dbReference type="EMBL" id="CP002131">
    <property type="protein sequence ID" value="ADL08964.1"/>
    <property type="molecule type" value="Genomic_DNA"/>
</dbReference>
<evidence type="ECO:0000256" key="6">
    <source>
        <dbReference type="ARBA" id="ARBA00035141"/>
    </source>
</evidence>
<dbReference type="FunFam" id="4.10.640.10:FF:000004">
    <property type="entry name" value="30S ribosomal protein S18"/>
    <property type="match status" value="1"/>
</dbReference>
<dbReference type="InterPro" id="IPR036870">
    <property type="entry name" value="Ribosomal_bS18_sf"/>
</dbReference>
<dbReference type="OrthoDB" id="9812008at2"/>
<comment type="function">
    <text evidence="7">Binds as a heterodimer with protein bS6 to the central domain of the 16S rRNA, where it helps stabilize the platform of the 30S subunit.</text>
</comment>
<dbReference type="PROSITE" id="PS00057">
    <property type="entry name" value="RIBOSOMAL_S18"/>
    <property type="match status" value="1"/>
</dbReference>
<evidence type="ECO:0000256" key="1">
    <source>
        <dbReference type="ARBA" id="ARBA00005589"/>
    </source>
</evidence>
<dbReference type="SUPFAM" id="SSF46911">
    <property type="entry name" value="Ribosomal protein S18"/>
    <property type="match status" value="1"/>
</dbReference>
<dbReference type="InterPro" id="IPR001648">
    <property type="entry name" value="Ribosomal_bS18"/>
</dbReference>
<dbReference type="GO" id="GO:0070181">
    <property type="term" value="F:small ribosomal subunit rRNA binding"/>
    <property type="evidence" value="ECO:0007669"/>
    <property type="project" value="TreeGrafter"/>
</dbReference>
<dbReference type="GO" id="GO:0003735">
    <property type="term" value="F:structural constituent of ribosome"/>
    <property type="evidence" value="ECO:0007669"/>
    <property type="project" value="InterPro"/>
</dbReference>
<sequence length="74" mass="8754">MKSKKNKKKKVCSFCMDKIDYIDYKDVARLRKFITERAKILPRRITGNCARHQRQLTVAIKRARNIALLPFTSE</sequence>
<dbReference type="PANTHER" id="PTHR13479:SF40">
    <property type="entry name" value="SMALL RIBOSOMAL SUBUNIT PROTEIN BS18M"/>
    <property type="match status" value="1"/>
</dbReference>
<dbReference type="PANTHER" id="PTHR13479">
    <property type="entry name" value="30S RIBOSOMAL PROTEIN S18"/>
    <property type="match status" value="1"/>
</dbReference>
<keyword evidence="2 7" id="KW-0699">rRNA-binding</keyword>
<dbReference type="STRING" id="555079.Toce_2255"/>
<dbReference type="RefSeq" id="WP_013276970.1">
    <property type="nucleotide sequence ID" value="NC_014377.1"/>
</dbReference>
<evidence type="ECO:0000313" key="10">
    <source>
        <dbReference type="Proteomes" id="UP000000272"/>
    </source>
</evidence>
<dbReference type="GO" id="GO:0022627">
    <property type="term" value="C:cytosolic small ribosomal subunit"/>
    <property type="evidence" value="ECO:0007669"/>
    <property type="project" value="TreeGrafter"/>
</dbReference>
<dbReference type="InterPro" id="IPR018275">
    <property type="entry name" value="Ribosomal_bS18_CS"/>
</dbReference>
<protein>
    <recommendedName>
        <fullName evidence="6 7">Small ribosomal subunit protein bS18</fullName>
    </recommendedName>
</protein>
<evidence type="ECO:0000256" key="7">
    <source>
        <dbReference type="HAMAP-Rule" id="MF_00270"/>
    </source>
</evidence>
<gene>
    <name evidence="7" type="primary">rpsR</name>
    <name evidence="9" type="ordered locus">Toce_2255</name>
</gene>
<evidence type="ECO:0000256" key="2">
    <source>
        <dbReference type="ARBA" id="ARBA00022730"/>
    </source>
</evidence>
<evidence type="ECO:0000256" key="3">
    <source>
        <dbReference type="ARBA" id="ARBA00022884"/>
    </source>
</evidence>
<evidence type="ECO:0000256" key="8">
    <source>
        <dbReference type="RuleBase" id="RU003910"/>
    </source>
</evidence>
<proteinExistence type="inferred from homology"/>
<dbReference type="NCBIfam" id="TIGR00165">
    <property type="entry name" value="S18"/>
    <property type="match status" value="1"/>
</dbReference>